<evidence type="ECO:0000313" key="1">
    <source>
        <dbReference type="EMBL" id="CAG8761016.1"/>
    </source>
</evidence>
<accession>A0ACA9QPA6</accession>
<dbReference type="EMBL" id="CAJVQC010036311">
    <property type="protein sequence ID" value="CAG8761016.1"/>
    <property type="molecule type" value="Genomic_DNA"/>
</dbReference>
<feature type="non-terminal residue" evidence="1">
    <location>
        <position position="1"/>
    </location>
</feature>
<evidence type="ECO:0000313" key="2">
    <source>
        <dbReference type="Proteomes" id="UP000789920"/>
    </source>
</evidence>
<dbReference type="Proteomes" id="UP000789920">
    <property type="component" value="Unassembled WGS sequence"/>
</dbReference>
<protein>
    <submittedName>
        <fullName evidence="1">35457_t:CDS:1</fullName>
    </submittedName>
</protein>
<sequence length="73" mass="8402">LENKSEDMTKISLSSLENSTMISSGNRAIPKKNTLDIERIRNEAPEYHPKLFYTTGTMRGYEVPFPRPDDIEK</sequence>
<gene>
    <name evidence="1" type="ORF">RPERSI_LOCUS15228</name>
</gene>
<keyword evidence="2" id="KW-1185">Reference proteome</keyword>
<organism evidence="1 2">
    <name type="scientific">Racocetra persica</name>
    <dbReference type="NCBI Taxonomy" id="160502"/>
    <lineage>
        <taxon>Eukaryota</taxon>
        <taxon>Fungi</taxon>
        <taxon>Fungi incertae sedis</taxon>
        <taxon>Mucoromycota</taxon>
        <taxon>Glomeromycotina</taxon>
        <taxon>Glomeromycetes</taxon>
        <taxon>Diversisporales</taxon>
        <taxon>Gigasporaceae</taxon>
        <taxon>Racocetra</taxon>
    </lineage>
</organism>
<comment type="caution">
    <text evidence="1">The sequence shown here is derived from an EMBL/GenBank/DDBJ whole genome shotgun (WGS) entry which is preliminary data.</text>
</comment>
<name>A0ACA9QPA6_9GLOM</name>
<proteinExistence type="predicted"/>
<reference evidence="1" key="1">
    <citation type="submission" date="2021-06" db="EMBL/GenBank/DDBJ databases">
        <authorList>
            <person name="Kallberg Y."/>
            <person name="Tangrot J."/>
            <person name="Rosling A."/>
        </authorList>
    </citation>
    <scope>NUCLEOTIDE SEQUENCE</scope>
    <source>
        <strain evidence="1">MA461A</strain>
    </source>
</reference>